<dbReference type="AlphaFoldDB" id="A0A6G6WCX7"/>
<feature type="domain" description="SnoaL-like" evidence="1">
    <location>
        <begin position="8"/>
        <end position="124"/>
    </location>
</feature>
<gene>
    <name evidence="2" type="ORF">G5V58_09750</name>
</gene>
<evidence type="ECO:0000313" key="3">
    <source>
        <dbReference type="Proteomes" id="UP000502996"/>
    </source>
</evidence>
<name>A0A6G6WCX7_9ACTN</name>
<sequence>MTAEDEARALLQELQAAVTDRDLDRLVSVFSDDPVVFGTNSTNLGVDELQTYAAGVLAAEHTPVWSWDTVIVLEESDDRVLFTVIGRTGVGAALSEPFRLSALAVRRPGREADWRLRHFHGSVPEPLY</sequence>
<keyword evidence="3" id="KW-1185">Reference proteome</keyword>
<dbReference type="Proteomes" id="UP000502996">
    <property type="component" value="Chromosome"/>
</dbReference>
<dbReference type="KEGG" id="nano:G5V58_09750"/>
<dbReference type="SUPFAM" id="SSF54427">
    <property type="entry name" value="NTF2-like"/>
    <property type="match status" value="1"/>
</dbReference>
<evidence type="ECO:0000259" key="1">
    <source>
        <dbReference type="Pfam" id="PF13474"/>
    </source>
</evidence>
<reference evidence="2 3" key="1">
    <citation type="submission" date="2020-02" db="EMBL/GenBank/DDBJ databases">
        <title>Full genome sequence of Nocardioides sp. R-3366.</title>
        <authorList>
            <person name="Im W.-T."/>
        </authorList>
    </citation>
    <scope>NUCLEOTIDE SEQUENCE [LARGE SCALE GENOMIC DNA]</scope>
    <source>
        <strain evidence="2 3">R-3366</strain>
    </source>
</reference>
<dbReference type="RefSeq" id="WP_165231671.1">
    <property type="nucleotide sequence ID" value="NZ_CP049257.1"/>
</dbReference>
<dbReference type="Pfam" id="PF13474">
    <property type="entry name" value="SnoaL_3"/>
    <property type="match status" value="1"/>
</dbReference>
<evidence type="ECO:0000313" key="2">
    <source>
        <dbReference type="EMBL" id="QIG43007.1"/>
    </source>
</evidence>
<proteinExistence type="predicted"/>
<protein>
    <submittedName>
        <fullName evidence="2">Nuclear transport factor 2 family protein</fullName>
    </submittedName>
</protein>
<accession>A0A6G6WCX7</accession>
<dbReference type="Gene3D" id="3.10.450.50">
    <property type="match status" value="1"/>
</dbReference>
<dbReference type="InterPro" id="IPR037401">
    <property type="entry name" value="SnoaL-like"/>
</dbReference>
<organism evidence="2 3">
    <name type="scientific">Nocardioides anomalus</name>
    <dbReference type="NCBI Taxonomy" id="2712223"/>
    <lineage>
        <taxon>Bacteria</taxon>
        <taxon>Bacillati</taxon>
        <taxon>Actinomycetota</taxon>
        <taxon>Actinomycetes</taxon>
        <taxon>Propionibacteriales</taxon>
        <taxon>Nocardioidaceae</taxon>
        <taxon>Nocardioides</taxon>
    </lineage>
</organism>
<dbReference type="EMBL" id="CP049257">
    <property type="protein sequence ID" value="QIG43007.1"/>
    <property type="molecule type" value="Genomic_DNA"/>
</dbReference>
<dbReference type="InterPro" id="IPR032710">
    <property type="entry name" value="NTF2-like_dom_sf"/>
</dbReference>